<dbReference type="InterPro" id="IPR005471">
    <property type="entry name" value="Tscrpt_reg_IclR_N"/>
</dbReference>
<evidence type="ECO:0000313" key="8">
    <source>
        <dbReference type="Proteomes" id="UP001330812"/>
    </source>
</evidence>
<feature type="domain" description="HTH iclR-type" evidence="5">
    <location>
        <begin position="142"/>
        <end position="203"/>
    </location>
</feature>
<feature type="region of interest" description="Disordered" evidence="4">
    <location>
        <begin position="87"/>
        <end position="130"/>
    </location>
</feature>
<reference evidence="7 8" key="1">
    <citation type="journal article" date="2015" name="Int. J. Syst. Evol. Microbiol.">
        <title>Amycolatopsis rhabdoformis sp. nov., an actinomycete isolated from a tropical forest soil.</title>
        <authorList>
            <person name="Souza W.R."/>
            <person name="Silva R.E."/>
            <person name="Goodfellow M."/>
            <person name="Busarakam K."/>
            <person name="Figueiro F.S."/>
            <person name="Ferreira D."/>
            <person name="Rodrigues-Filho E."/>
            <person name="Moraes L.A.B."/>
            <person name="Zucchi T.D."/>
        </authorList>
    </citation>
    <scope>NUCLEOTIDE SEQUENCE [LARGE SCALE GENOMIC DNA]</scope>
    <source>
        <strain evidence="7 8">NCIMB 14900</strain>
    </source>
</reference>
<organism evidence="7 8">
    <name type="scientific">Amycolatopsis rhabdoformis</name>
    <dbReference type="NCBI Taxonomy" id="1448059"/>
    <lineage>
        <taxon>Bacteria</taxon>
        <taxon>Bacillati</taxon>
        <taxon>Actinomycetota</taxon>
        <taxon>Actinomycetes</taxon>
        <taxon>Pseudonocardiales</taxon>
        <taxon>Pseudonocardiaceae</taxon>
        <taxon>Amycolatopsis</taxon>
    </lineage>
</organism>
<feature type="domain" description="IclR-ED" evidence="6">
    <location>
        <begin position="204"/>
        <end position="383"/>
    </location>
</feature>
<dbReference type="InterPro" id="IPR036388">
    <property type="entry name" value="WH-like_DNA-bd_sf"/>
</dbReference>
<dbReference type="PANTHER" id="PTHR30136:SF24">
    <property type="entry name" value="HTH-TYPE TRANSCRIPTIONAL REPRESSOR ALLR"/>
    <property type="match status" value="1"/>
</dbReference>
<proteinExistence type="predicted"/>
<gene>
    <name evidence="7" type="ORF">VSH64_14600</name>
</gene>
<evidence type="ECO:0000313" key="7">
    <source>
        <dbReference type="EMBL" id="WSE33330.1"/>
    </source>
</evidence>
<name>A0ABZ1IFT4_9PSEU</name>
<protein>
    <submittedName>
        <fullName evidence="7">IclR family transcriptional regulator C-terminal domain-containing protein</fullName>
    </submittedName>
</protein>
<sequence>MIRWQGTADFTVAPANLRELTDQWTNVAGVAATPSTTDTVGGFPHAVYRDGSGRAAVETWATGAGHSRPAPVPTNADTRARTCSPWACARRRRSGRRGTWPPDEGTGPLGLPPPRHRRKMGGSVSPRSGRRAIAGNAAEPGRTVLSRAFAILDSFLDGRSEQTHGEITRATGFAPATVYRLLAELVGWGALERTGRGRYRIGLRLWQLGSQAPSGRELRDVALPFLQDLLQVTHEVVHLVVLDEGRALYLEKLEAHPDVVVTSRVGKRLPLHATGPGKVLLAHAPAECLDEVVSAGLDRRASGTITDPARLRGVLAEIRRSGFSISRDEMTEGASSVAAPVRGLADEVIAAISVVVPSSVPNLSPLIPVVRMAALGVSRAIQTG</sequence>
<dbReference type="EMBL" id="CP142149">
    <property type="protein sequence ID" value="WSE33330.1"/>
    <property type="molecule type" value="Genomic_DNA"/>
</dbReference>
<dbReference type="PROSITE" id="PS51077">
    <property type="entry name" value="HTH_ICLR"/>
    <property type="match status" value="1"/>
</dbReference>
<keyword evidence="8" id="KW-1185">Reference proteome</keyword>
<dbReference type="InterPro" id="IPR029058">
    <property type="entry name" value="AB_hydrolase_fold"/>
</dbReference>
<feature type="compositionally biased region" description="Low complexity" evidence="4">
    <location>
        <begin position="97"/>
        <end position="106"/>
    </location>
</feature>
<evidence type="ECO:0000259" key="6">
    <source>
        <dbReference type="PROSITE" id="PS51078"/>
    </source>
</evidence>
<accession>A0ABZ1IFT4</accession>
<dbReference type="Pfam" id="PF01614">
    <property type="entry name" value="IclR_C"/>
    <property type="match status" value="1"/>
</dbReference>
<dbReference type="InterPro" id="IPR036390">
    <property type="entry name" value="WH_DNA-bd_sf"/>
</dbReference>
<dbReference type="SUPFAM" id="SSF55781">
    <property type="entry name" value="GAF domain-like"/>
    <property type="match status" value="1"/>
</dbReference>
<dbReference type="RefSeq" id="WP_326836130.1">
    <property type="nucleotide sequence ID" value="NZ_CP142149.1"/>
</dbReference>
<evidence type="ECO:0000256" key="1">
    <source>
        <dbReference type="ARBA" id="ARBA00023015"/>
    </source>
</evidence>
<dbReference type="Gene3D" id="1.10.10.10">
    <property type="entry name" value="Winged helix-like DNA-binding domain superfamily/Winged helix DNA-binding domain"/>
    <property type="match status" value="1"/>
</dbReference>
<dbReference type="Proteomes" id="UP001330812">
    <property type="component" value="Chromosome"/>
</dbReference>
<dbReference type="Gene3D" id="3.30.450.40">
    <property type="match status" value="1"/>
</dbReference>
<evidence type="ECO:0000259" key="5">
    <source>
        <dbReference type="PROSITE" id="PS51077"/>
    </source>
</evidence>
<dbReference type="PANTHER" id="PTHR30136">
    <property type="entry name" value="HELIX-TURN-HELIX TRANSCRIPTIONAL REGULATOR, ICLR FAMILY"/>
    <property type="match status" value="1"/>
</dbReference>
<evidence type="ECO:0000256" key="3">
    <source>
        <dbReference type="ARBA" id="ARBA00023163"/>
    </source>
</evidence>
<dbReference type="Pfam" id="PF09339">
    <property type="entry name" value="HTH_IclR"/>
    <property type="match status" value="1"/>
</dbReference>
<dbReference type="SUPFAM" id="SSF46785">
    <property type="entry name" value="Winged helix' DNA-binding domain"/>
    <property type="match status" value="1"/>
</dbReference>
<dbReference type="SUPFAM" id="SSF53474">
    <property type="entry name" value="alpha/beta-Hydrolases"/>
    <property type="match status" value="1"/>
</dbReference>
<dbReference type="InterPro" id="IPR050707">
    <property type="entry name" value="HTH_MetabolicPath_Reg"/>
</dbReference>
<evidence type="ECO:0000256" key="4">
    <source>
        <dbReference type="SAM" id="MobiDB-lite"/>
    </source>
</evidence>
<dbReference type="InterPro" id="IPR029016">
    <property type="entry name" value="GAF-like_dom_sf"/>
</dbReference>
<evidence type="ECO:0000256" key="2">
    <source>
        <dbReference type="ARBA" id="ARBA00023125"/>
    </source>
</evidence>
<keyword evidence="2" id="KW-0238">DNA-binding</keyword>
<dbReference type="SMART" id="SM00346">
    <property type="entry name" value="HTH_ICLR"/>
    <property type="match status" value="1"/>
</dbReference>
<dbReference type="PROSITE" id="PS51078">
    <property type="entry name" value="ICLR_ED"/>
    <property type="match status" value="1"/>
</dbReference>
<dbReference type="InterPro" id="IPR014757">
    <property type="entry name" value="Tscrpt_reg_IclR_C"/>
</dbReference>
<keyword evidence="1" id="KW-0805">Transcription regulation</keyword>
<keyword evidence="3" id="KW-0804">Transcription</keyword>